<keyword evidence="1" id="KW-0812">Transmembrane</keyword>
<reference evidence="2 3" key="2">
    <citation type="journal article" date="2019" name="G3 (Bethesda)">
        <title>Hybrid Assembly of the Genome of the Entomopathogenic Nematode Steinernema carpocapsae Identifies the X-Chromosome.</title>
        <authorList>
            <person name="Serra L."/>
            <person name="Macchietto M."/>
            <person name="Macias-Munoz A."/>
            <person name="McGill C.J."/>
            <person name="Rodriguez I.M."/>
            <person name="Rodriguez B."/>
            <person name="Murad R."/>
            <person name="Mortazavi A."/>
        </authorList>
    </citation>
    <scope>NUCLEOTIDE SEQUENCE [LARGE SCALE GENOMIC DNA]</scope>
    <source>
        <strain evidence="2 3">ALL</strain>
    </source>
</reference>
<dbReference type="AlphaFoldDB" id="A0A4U8UQ44"/>
<keyword evidence="3" id="KW-1185">Reference proteome</keyword>
<evidence type="ECO:0000313" key="2">
    <source>
        <dbReference type="EMBL" id="TMS35310.1"/>
    </source>
</evidence>
<dbReference type="Proteomes" id="UP000298663">
    <property type="component" value="Unassembled WGS sequence"/>
</dbReference>
<proteinExistence type="predicted"/>
<evidence type="ECO:0000313" key="3">
    <source>
        <dbReference type="Proteomes" id="UP000298663"/>
    </source>
</evidence>
<dbReference type="EMBL" id="AZBU02000001">
    <property type="protein sequence ID" value="TMS35310.1"/>
    <property type="molecule type" value="Genomic_DNA"/>
</dbReference>
<accession>A0A4U8UQ44</accession>
<gene>
    <name evidence="2" type="ORF">L596_002740</name>
</gene>
<sequence>MFPIYEDWKRRSEFDFVVRWESLSIPLAHMVITVTGGTLSDRNILLPLVFIAIVIATRVTTNVFLKVCPVFATSNGHKQEQGCFLNFLVQIPGLLWCFLFQL</sequence>
<reference evidence="2 3" key="1">
    <citation type="journal article" date="2015" name="Genome Biol.">
        <title>Comparative genomics of Steinernema reveals deeply conserved gene regulatory networks.</title>
        <authorList>
            <person name="Dillman A.R."/>
            <person name="Macchietto M."/>
            <person name="Porter C.F."/>
            <person name="Rogers A."/>
            <person name="Williams B."/>
            <person name="Antoshechkin I."/>
            <person name="Lee M.M."/>
            <person name="Goodwin Z."/>
            <person name="Lu X."/>
            <person name="Lewis E.E."/>
            <person name="Goodrich-Blair H."/>
            <person name="Stock S.P."/>
            <person name="Adams B.J."/>
            <person name="Sternberg P.W."/>
            <person name="Mortazavi A."/>
        </authorList>
    </citation>
    <scope>NUCLEOTIDE SEQUENCE [LARGE SCALE GENOMIC DNA]</scope>
    <source>
        <strain evidence="2 3">ALL</strain>
    </source>
</reference>
<organism evidence="2 3">
    <name type="scientific">Steinernema carpocapsae</name>
    <name type="common">Entomopathogenic nematode</name>
    <dbReference type="NCBI Taxonomy" id="34508"/>
    <lineage>
        <taxon>Eukaryota</taxon>
        <taxon>Metazoa</taxon>
        <taxon>Ecdysozoa</taxon>
        <taxon>Nematoda</taxon>
        <taxon>Chromadorea</taxon>
        <taxon>Rhabditida</taxon>
        <taxon>Tylenchina</taxon>
        <taxon>Panagrolaimomorpha</taxon>
        <taxon>Strongyloidoidea</taxon>
        <taxon>Steinernematidae</taxon>
        <taxon>Steinernema</taxon>
    </lineage>
</organism>
<feature type="transmembrane region" description="Helical" evidence="1">
    <location>
        <begin position="45"/>
        <end position="71"/>
    </location>
</feature>
<evidence type="ECO:0000256" key="1">
    <source>
        <dbReference type="SAM" id="Phobius"/>
    </source>
</evidence>
<protein>
    <submittedName>
        <fullName evidence="2">Uncharacterized protein</fullName>
    </submittedName>
</protein>
<keyword evidence="1" id="KW-0472">Membrane</keyword>
<name>A0A4U8UQ44_STECR</name>
<comment type="caution">
    <text evidence="2">The sequence shown here is derived from an EMBL/GenBank/DDBJ whole genome shotgun (WGS) entry which is preliminary data.</text>
</comment>
<keyword evidence="1" id="KW-1133">Transmembrane helix</keyword>